<dbReference type="AlphaFoldDB" id="A0A7R9I5F0"/>
<dbReference type="FunFam" id="2.40.10.10:FF:000028">
    <property type="entry name" value="Serine protease easter"/>
    <property type="match status" value="1"/>
</dbReference>
<comment type="similarity">
    <text evidence="4">Belongs to the peptidase S1 family. CLIP subfamily.</text>
</comment>
<proteinExistence type="inferred from homology"/>
<feature type="region of interest" description="Disordered" evidence="5">
    <location>
        <begin position="125"/>
        <end position="144"/>
    </location>
</feature>
<dbReference type="InterPro" id="IPR009003">
    <property type="entry name" value="Peptidase_S1_PA"/>
</dbReference>
<dbReference type="InterPro" id="IPR018114">
    <property type="entry name" value="TRYPSIN_HIS"/>
</dbReference>
<name>A0A7R9I5F0_9NEOP</name>
<dbReference type="GO" id="GO:0004252">
    <property type="term" value="F:serine-type endopeptidase activity"/>
    <property type="evidence" value="ECO:0007669"/>
    <property type="project" value="InterPro"/>
</dbReference>
<dbReference type="GO" id="GO:0006508">
    <property type="term" value="P:proteolysis"/>
    <property type="evidence" value="ECO:0007669"/>
    <property type="project" value="InterPro"/>
</dbReference>
<dbReference type="PROSITE" id="PS51888">
    <property type="entry name" value="CLIP"/>
    <property type="match status" value="1"/>
</dbReference>
<keyword evidence="1" id="KW-0732">Signal</keyword>
<reference evidence="8" key="1">
    <citation type="submission" date="2020-11" db="EMBL/GenBank/DDBJ databases">
        <authorList>
            <person name="Tran Van P."/>
        </authorList>
    </citation>
    <scope>NUCLEOTIDE SEQUENCE</scope>
</reference>
<dbReference type="InterPro" id="IPR001314">
    <property type="entry name" value="Peptidase_S1A"/>
</dbReference>
<evidence type="ECO:0000256" key="5">
    <source>
        <dbReference type="SAM" id="MobiDB-lite"/>
    </source>
</evidence>
<protein>
    <recommendedName>
        <fullName evidence="9">Proclotting enzyme</fullName>
    </recommendedName>
</protein>
<evidence type="ECO:0000256" key="4">
    <source>
        <dbReference type="ARBA" id="ARBA00024195"/>
    </source>
</evidence>
<dbReference type="PROSITE" id="PS50240">
    <property type="entry name" value="TRYPSIN_DOM"/>
    <property type="match status" value="1"/>
</dbReference>
<organism evidence="8">
    <name type="scientific">Timema bartmani</name>
    <dbReference type="NCBI Taxonomy" id="61472"/>
    <lineage>
        <taxon>Eukaryota</taxon>
        <taxon>Metazoa</taxon>
        <taxon>Ecdysozoa</taxon>
        <taxon>Arthropoda</taxon>
        <taxon>Hexapoda</taxon>
        <taxon>Insecta</taxon>
        <taxon>Pterygota</taxon>
        <taxon>Neoptera</taxon>
        <taxon>Polyneoptera</taxon>
        <taxon>Phasmatodea</taxon>
        <taxon>Timematodea</taxon>
        <taxon>Timematoidea</taxon>
        <taxon>Timematidae</taxon>
        <taxon>Timema</taxon>
    </lineage>
</organism>
<dbReference type="SMART" id="SM00020">
    <property type="entry name" value="Tryp_SPc"/>
    <property type="match status" value="1"/>
</dbReference>
<dbReference type="EMBL" id="OD567834">
    <property type="protein sequence ID" value="CAD7446209.1"/>
    <property type="molecule type" value="Genomic_DNA"/>
</dbReference>
<evidence type="ECO:0000256" key="1">
    <source>
        <dbReference type="ARBA" id="ARBA00022729"/>
    </source>
</evidence>
<gene>
    <name evidence="8" type="ORF">TBIB3V08_LOCUS8543</name>
</gene>
<evidence type="ECO:0000256" key="2">
    <source>
        <dbReference type="ARBA" id="ARBA00023157"/>
    </source>
</evidence>
<sequence length="614" mass="68487">MLLLSQPTLEEAQVRHKRQAYTYDNQHGWRPHTQDVWRPQTYQQPDRRRQTIPWDHQQGYWQEHSGLYSRPPRQGQYREQNFDVDGSARHLTGETIATISETLGAINTVGRYLVNFTRGGRIELDDGDRVDTPEASPRPNEDLPGALYTISKNVLGRNVTDTIAPLVREALPPLVTLSSGKVVLDTGDGEGGGRACTTPAGGQGLCDDLSTCPQLLFDLGNLRQSICFKKLFVPGVCCPKRTDVYVTESPRPTTTTRRPVIIVTNPSTTTTTRRPPTTTKPVVVVNPGPRPTVEVSPGIGPTVEMDGECGQPEIPGFRVVGGEESVPGKWPWMAAIFLHGPKRTEFWCGGSLISSRHVLTAAHCTRDTRQRPFSARQFTVRLGDVDLSRDDEPSSPQTYHVTEVRAHPKFSRVGFYNDIAVMVLDRPSRRSRFVIPLCLPPQRYQRDQFVGQRPTVVGWGTTYYGNETKLQRKGLNPLGKGVAEGRLMTFSAVISFRNFGGKESTVQRQAELPVWRNDDCDRTYFQPITSNFICAGYAEGGKDACQYLIKIITCIIQISKTLQGDSGGPLMLQREASWMQIGVVSFGNKCGEPGYPGVYTRVTEYVDWIKENMV</sequence>
<dbReference type="PROSITE" id="PS00134">
    <property type="entry name" value="TRYPSIN_HIS"/>
    <property type="match status" value="1"/>
</dbReference>
<dbReference type="PANTHER" id="PTHR24258:SF116">
    <property type="entry name" value="FI16631P1-RELATED"/>
    <property type="match status" value="1"/>
</dbReference>
<evidence type="ECO:0000259" key="6">
    <source>
        <dbReference type="PROSITE" id="PS50240"/>
    </source>
</evidence>
<dbReference type="SUPFAM" id="SSF50494">
    <property type="entry name" value="Trypsin-like serine proteases"/>
    <property type="match status" value="1"/>
</dbReference>
<evidence type="ECO:0008006" key="9">
    <source>
        <dbReference type="Google" id="ProtNLM"/>
    </source>
</evidence>
<dbReference type="PANTHER" id="PTHR24258">
    <property type="entry name" value="SERINE PROTEASE-RELATED"/>
    <property type="match status" value="1"/>
</dbReference>
<dbReference type="InterPro" id="IPR043504">
    <property type="entry name" value="Peptidase_S1_PA_chymotrypsin"/>
</dbReference>
<dbReference type="PRINTS" id="PR00722">
    <property type="entry name" value="CHYMOTRYPSIN"/>
</dbReference>
<dbReference type="Gene3D" id="2.40.10.10">
    <property type="entry name" value="Trypsin-like serine proteases"/>
    <property type="match status" value="1"/>
</dbReference>
<feature type="domain" description="Clip" evidence="7">
    <location>
        <begin position="195"/>
        <end position="238"/>
    </location>
</feature>
<dbReference type="CDD" id="cd00190">
    <property type="entry name" value="Tryp_SPc"/>
    <property type="match status" value="1"/>
</dbReference>
<dbReference type="SMART" id="SM00680">
    <property type="entry name" value="CLIP"/>
    <property type="match status" value="1"/>
</dbReference>
<dbReference type="Pfam" id="PF00089">
    <property type="entry name" value="Trypsin"/>
    <property type="match status" value="3"/>
</dbReference>
<keyword evidence="2" id="KW-1015">Disulfide bond</keyword>
<dbReference type="InterPro" id="IPR001254">
    <property type="entry name" value="Trypsin_dom"/>
</dbReference>
<evidence type="ECO:0000259" key="7">
    <source>
        <dbReference type="PROSITE" id="PS51888"/>
    </source>
</evidence>
<dbReference type="InterPro" id="IPR022700">
    <property type="entry name" value="CLIP"/>
</dbReference>
<evidence type="ECO:0000256" key="3">
    <source>
        <dbReference type="ARBA" id="ARBA00023180"/>
    </source>
</evidence>
<evidence type="ECO:0000313" key="8">
    <source>
        <dbReference type="EMBL" id="CAD7446209.1"/>
    </source>
</evidence>
<accession>A0A7R9I5F0</accession>
<feature type="domain" description="Peptidase S1" evidence="6">
    <location>
        <begin position="319"/>
        <end position="614"/>
    </location>
</feature>
<keyword evidence="3" id="KW-0325">Glycoprotein</keyword>